<proteinExistence type="predicted"/>
<dbReference type="Proteomes" id="UP000027170">
    <property type="component" value="Unassembled WGS sequence"/>
</dbReference>
<accession>A0A836MT07</accession>
<gene>
    <name evidence="1" type="ORF">SALWKB29_0197</name>
</gene>
<comment type="caution">
    <text evidence="1">The sequence shown here is derived from an EMBL/GenBank/DDBJ whole genome shotgun (WGS) entry which is preliminary data.</text>
</comment>
<evidence type="ECO:0000313" key="2">
    <source>
        <dbReference type="Proteomes" id="UP000027170"/>
    </source>
</evidence>
<dbReference type="EMBL" id="JFZV01000001">
    <property type="protein sequence ID" value="KDN15778.1"/>
    <property type="molecule type" value="Genomic_DNA"/>
</dbReference>
<protein>
    <submittedName>
        <fullName evidence="1">Uncharacterized protein</fullName>
    </submittedName>
</protein>
<name>A0A836MT07_9NEIS</name>
<organism evidence="1 2">
    <name type="scientific">Snodgrassella communis</name>
    <dbReference type="NCBI Taxonomy" id="2946699"/>
    <lineage>
        <taxon>Bacteria</taxon>
        <taxon>Pseudomonadati</taxon>
        <taxon>Pseudomonadota</taxon>
        <taxon>Betaproteobacteria</taxon>
        <taxon>Neisseriales</taxon>
        <taxon>Neisseriaceae</taxon>
        <taxon>Snodgrassella</taxon>
    </lineage>
</organism>
<sequence>MLLLRKHLNIGQVASLVQNDMLFIWGTANNGEKQPSI</sequence>
<reference evidence="1 2" key="1">
    <citation type="submission" date="2014-03" db="EMBL/GenBank/DDBJ databases">
        <title>The genomes of two eusocial bee gut symbionts.</title>
        <authorList>
            <person name="Kwong W.K."/>
            <person name="Engel P."/>
            <person name="Koch H."/>
            <person name="Moran N.A."/>
        </authorList>
    </citation>
    <scope>NUCLEOTIDE SEQUENCE [LARGE SCALE GENOMIC DNA]</scope>
    <source>
        <strain evidence="2">wkB29</strain>
    </source>
</reference>
<dbReference type="AlphaFoldDB" id="A0A836MT07"/>
<evidence type="ECO:0000313" key="1">
    <source>
        <dbReference type="EMBL" id="KDN15778.1"/>
    </source>
</evidence>
<keyword evidence="2" id="KW-1185">Reference proteome</keyword>